<name>A0A0G2Y0E2_MIMIV</name>
<sequence>MAYQQEITQIGSNFQLDETNLEIDENKYSSRKLCFLIKRYIKDFYGYIYIPYDYFKRDDWDIHKTLNDNEDMLFYNQEFVDKNDKDRFYEVFDKFTELLGEIFSIDGNLCNCLYNFPSVRELKINKNSTESFLFALFNSRKYYYISPAYKLQLYYKYSDKCDGEELVEKILEKLNTIVSLVKKEMKNFTDIYENIITSYVYEKPFEEEKQNSYVKGFVNSILLEIIELSDKLIKLHVYGIHTLINEVIEYYLPMDEYNNFDSEQHDGRKLVIV</sequence>
<dbReference type="Proteomes" id="UP000201519">
    <property type="component" value="Segment"/>
</dbReference>
<evidence type="ECO:0000313" key="3">
    <source>
        <dbReference type="EMBL" id="AKI80968.1"/>
    </source>
</evidence>
<accession>E3VZT3</accession>
<dbReference type="EMBL" id="KM982401">
    <property type="protein sequence ID" value="AKI79073.1"/>
    <property type="molecule type" value="Genomic_DNA"/>
</dbReference>
<dbReference type="SMR" id="A0A0G2Y0E2"/>
<evidence type="ECO:0000313" key="2">
    <source>
        <dbReference type="EMBL" id="AKI79073.1"/>
    </source>
</evidence>
<gene>
    <name evidence="1" type="primary">R304</name>
</gene>
<accession>A0A0G2Y0E2</accession>
<dbReference type="EMBL" id="KM982403">
    <property type="protein sequence ID" value="AKI80968.1"/>
    <property type="molecule type" value="Genomic_DNA"/>
</dbReference>
<protein>
    <submittedName>
        <fullName evidence="1">Uncharacterized protein</fullName>
    </submittedName>
</protein>
<organismHost>
    <name type="scientific">Acanthamoeba polyphaga</name>
    <name type="common">Amoeba</name>
    <dbReference type="NCBI Taxonomy" id="5757"/>
</organismHost>
<dbReference type="OrthoDB" id="20132at10239"/>
<dbReference type="KEGG" id="vg:9924920"/>
<dbReference type="Proteomes" id="UP000241474">
    <property type="component" value="Segment"/>
</dbReference>
<evidence type="ECO:0000313" key="1">
    <source>
        <dbReference type="EMBL" id="ADO18547.1"/>
    </source>
</evidence>
<reference evidence="5 6" key="2">
    <citation type="submission" date="2014-10" db="EMBL/GenBank/DDBJ databases">
        <title>Pan-genome analysis of Brazilian lineage A amoebal mimiviruses.</title>
        <authorList>
            <person name="Assis F.L."/>
            <person name="Abrahao J.S."/>
            <person name="Kroon E.G."/>
            <person name="Dornas F.P."/>
            <person name="Andrade K.R."/>
            <person name="Borato P.V.M."/>
            <person name="Pilotto M.R."/>
            <person name="Benamar S."/>
            <person name="LaScola B."/>
            <person name="Colson P."/>
        </authorList>
    </citation>
    <scope>NUCLEOTIDE SEQUENCE [LARGE SCALE GENOMIC DNA]</scope>
    <source>
        <strain evidence="3 6">Amazonia</strain>
        <strain evidence="2 5">Oyster</strain>
    </source>
</reference>
<dbReference type="EMBL" id="HQ336222">
    <property type="protein sequence ID" value="ADO18547.1"/>
    <property type="molecule type" value="Genomic_DNA"/>
</dbReference>
<reference evidence="1 4" key="1">
    <citation type="journal article" date="2011" name="Virol. J.">
        <title>Breaking the 1000-gene barrier for Mimivirus using ultra-deep genome and transcriptome sequencing.</title>
        <authorList>
            <person name="Legendre M."/>
            <person name="Santini S."/>
            <person name="Rico A."/>
            <person name="Abergel C."/>
            <person name="Claverie J.M."/>
        </authorList>
    </citation>
    <scope>NUCLEOTIDE SEQUENCE [LARGE SCALE GENOMIC DNA]</scope>
</reference>
<proteinExistence type="predicted"/>
<keyword evidence="4" id="KW-1185">Reference proteome</keyword>
<dbReference type="Proteomes" id="UP000274448">
    <property type="component" value="Segment"/>
</dbReference>
<organism evidence="1 4">
    <name type="scientific">Acanthamoeba polyphaga mimivirus</name>
    <name type="common">APMV</name>
    <dbReference type="NCBI Taxonomy" id="212035"/>
    <lineage>
        <taxon>Viruses</taxon>
        <taxon>Varidnaviria</taxon>
        <taxon>Bamfordvirae</taxon>
        <taxon>Nucleocytoviricota</taxon>
        <taxon>Megaviricetes</taxon>
        <taxon>Imitervirales</taxon>
        <taxon>Mimiviridae</taxon>
        <taxon>Megamimivirinae</taxon>
        <taxon>Mimivirus</taxon>
        <taxon>Mimivirus bradfordmassiliense</taxon>
    </lineage>
</organism>
<evidence type="ECO:0000313" key="6">
    <source>
        <dbReference type="Proteomes" id="UP000274448"/>
    </source>
</evidence>
<evidence type="ECO:0000313" key="4">
    <source>
        <dbReference type="Proteomes" id="UP000201519"/>
    </source>
</evidence>
<dbReference type="GeneID" id="9924920"/>
<dbReference type="RefSeq" id="YP_003986806.1">
    <property type="nucleotide sequence ID" value="NC_014649.1"/>
</dbReference>
<evidence type="ECO:0000313" key="5">
    <source>
        <dbReference type="Proteomes" id="UP000241474"/>
    </source>
</evidence>